<gene>
    <name evidence="2" type="ORF">LTR36_004863</name>
</gene>
<comment type="caution">
    <text evidence="2">The sequence shown here is derived from an EMBL/GenBank/DDBJ whole genome shotgun (WGS) entry which is preliminary data.</text>
</comment>
<sequence>MDYSDSSINRRNDSSKAPRGPLLPAPGFKILLPYASKVTVVYLPHGPLSDGYTVTGVYSLPHTVHGVYQTGFPEEYTSLWAGLAMNRAGSEMQCNVRAMLGKWQWRAGKYVELDSKEERRDAAQKLRNDKLRGLVDDKMVFREMKDVVKKGWSSLPT</sequence>
<name>A0AAV9JET3_9PEZI</name>
<feature type="region of interest" description="Disordered" evidence="1">
    <location>
        <begin position="1"/>
        <end position="20"/>
    </location>
</feature>
<evidence type="ECO:0000313" key="2">
    <source>
        <dbReference type="EMBL" id="KAK4543830.1"/>
    </source>
</evidence>
<accession>A0AAV9JET3</accession>
<organism evidence="2 3">
    <name type="scientific">Oleoguttula mirabilis</name>
    <dbReference type="NCBI Taxonomy" id="1507867"/>
    <lineage>
        <taxon>Eukaryota</taxon>
        <taxon>Fungi</taxon>
        <taxon>Dikarya</taxon>
        <taxon>Ascomycota</taxon>
        <taxon>Pezizomycotina</taxon>
        <taxon>Dothideomycetes</taxon>
        <taxon>Dothideomycetidae</taxon>
        <taxon>Mycosphaerellales</taxon>
        <taxon>Teratosphaeriaceae</taxon>
        <taxon>Oleoguttula</taxon>
    </lineage>
</organism>
<reference evidence="2 3" key="1">
    <citation type="submission" date="2021-11" db="EMBL/GenBank/DDBJ databases">
        <title>Black yeast isolated from Biological Soil Crust.</title>
        <authorList>
            <person name="Kurbessoian T."/>
        </authorList>
    </citation>
    <scope>NUCLEOTIDE SEQUENCE [LARGE SCALE GENOMIC DNA]</scope>
    <source>
        <strain evidence="2 3">CCFEE 5522</strain>
    </source>
</reference>
<proteinExistence type="predicted"/>
<evidence type="ECO:0000313" key="3">
    <source>
        <dbReference type="Proteomes" id="UP001324427"/>
    </source>
</evidence>
<evidence type="ECO:0000256" key="1">
    <source>
        <dbReference type="SAM" id="MobiDB-lite"/>
    </source>
</evidence>
<dbReference type="EMBL" id="JAVFHQ010000029">
    <property type="protein sequence ID" value="KAK4543830.1"/>
    <property type="molecule type" value="Genomic_DNA"/>
</dbReference>
<protein>
    <submittedName>
        <fullName evidence="2">Uncharacterized protein</fullName>
    </submittedName>
</protein>
<dbReference type="Proteomes" id="UP001324427">
    <property type="component" value="Unassembled WGS sequence"/>
</dbReference>
<dbReference type="AlphaFoldDB" id="A0AAV9JET3"/>
<keyword evidence="3" id="KW-1185">Reference proteome</keyword>